<feature type="domain" description="DUF6534" evidence="2">
    <location>
        <begin position="101"/>
        <end position="183"/>
    </location>
</feature>
<dbReference type="AlphaFoldDB" id="A0AAD7JJD1"/>
<sequence>MTVYRYLISDYTQPELLVFVPDELLAAILIFTVIAVCVQGFFSFRIYYLSRSLYIPLFTCSLTLTRVVVSLYLVIHLALGQATVADFQPLAPVLYANWAASTANDLTTAATLAYWLHRQRGKAQTSTAVLVKKIIQWTLETGVVLSTTTTLTLILFPNIWIAMFIVQARLYSNSFLASLNSRTALRAMDPVTLPLSVLNVSEGSSSEMSKASHLTD</sequence>
<proteinExistence type="predicted"/>
<reference evidence="3" key="1">
    <citation type="submission" date="2023-03" db="EMBL/GenBank/DDBJ databases">
        <title>Massive genome expansion in bonnet fungi (Mycena s.s.) driven by repeated elements and novel gene families across ecological guilds.</title>
        <authorList>
            <consortium name="Lawrence Berkeley National Laboratory"/>
            <person name="Harder C.B."/>
            <person name="Miyauchi S."/>
            <person name="Viragh M."/>
            <person name="Kuo A."/>
            <person name="Thoen E."/>
            <person name="Andreopoulos B."/>
            <person name="Lu D."/>
            <person name="Skrede I."/>
            <person name="Drula E."/>
            <person name="Henrissat B."/>
            <person name="Morin E."/>
            <person name="Kohler A."/>
            <person name="Barry K."/>
            <person name="LaButti K."/>
            <person name="Morin E."/>
            <person name="Salamov A."/>
            <person name="Lipzen A."/>
            <person name="Mereny Z."/>
            <person name="Hegedus B."/>
            <person name="Baldrian P."/>
            <person name="Stursova M."/>
            <person name="Weitz H."/>
            <person name="Taylor A."/>
            <person name="Grigoriev I.V."/>
            <person name="Nagy L.G."/>
            <person name="Martin F."/>
            <person name="Kauserud H."/>
        </authorList>
    </citation>
    <scope>NUCLEOTIDE SEQUENCE</scope>
    <source>
        <strain evidence="3">CBHHK182m</strain>
    </source>
</reference>
<evidence type="ECO:0000259" key="2">
    <source>
        <dbReference type="Pfam" id="PF20152"/>
    </source>
</evidence>
<organism evidence="3 4">
    <name type="scientific">Mycena metata</name>
    <dbReference type="NCBI Taxonomy" id="1033252"/>
    <lineage>
        <taxon>Eukaryota</taxon>
        <taxon>Fungi</taxon>
        <taxon>Dikarya</taxon>
        <taxon>Basidiomycota</taxon>
        <taxon>Agaricomycotina</taxon>
        <taxon>Agaricomycetes</taxon>
        <taxon>Agaricomycetidae</taxon>
        <taxon>Agaricales</taxon>
        <taxon>Marasmiineae</taxon>
        <taxon>Mycenaceae</taxon>
        <taxon>Mycena</taxon>
    </lineage>
</organism>
<name>A0AAD7JJD1_9AGAR</name>
<gene>
    <name evidence="3" type="ORF">B0H16DRAFT_400652</name>
</gene>
<feature type="transmembrane region" description="Helical" evidence="1">
    <location>
        <begin position="54"/>
        <end position="75"/>
    </location>
</feature>
<keyword evidence="4" id="KW-1185">Reference proteome</keyword>
<evidence type="ECO:0000313" key="4">
    <source>
        <dbReference type="Proteomes" id="UP001215598"/>
    </source>
</evidence>
<accession>A0AAD7JJD1</accession>
<comment type="caution">
    <text evidence="3">The sequence shown here is derived from an EMBL/GenBank/DDBJ whole genome shotgun (WGS) entry which is preliminary data.</text>
</comment>
<dbReference type="EMBL" id="JARKIB010000025">
    <property type="protein sequence ID" value="KAJ7765725.1"/>
    <property type="molecule type" value="Genomic_DNA"/>
</dbReference>
<keyword evidence="1" id="KW-0472">Membrane</keyword>
<dbReference type="PANTHER" id="PTHR40465">
    <property type="entry name" value="CHROMOSOME 1, WHOLE GENOME SHOTGUN SEQUENCE"/>
    <property type="match status" value="1"/>
</dbReference>
<dbReference type="InterPro" id="IPR045339">
    <property type="entry name" value="DUF6534"/>
</dbReference>
<protein>
    <recommendedName>
        <fullName evidence="2">DUF6534 domain-containing protein</fullName>
    </recommendedName>
</protein>
<dbReference type="Proteomes" id="UP001215598">
    <property type="component" value="Unassembled WGS sequence"/>
</dbReference>
<keyword evidence="1" id="KW-0812">Transmembrane</keyword>
<feature type="transmembrane region" description="Helical" evidence="1">
    <location>
        <begin position="24"/>
        <end position="42"/>
    </location>
</feature>
<keyword evidence="1" id="KW-1133">Transmembrane helix</keyword>
<evidence type="ECO:0000256" key="1">
    <source>
        <dbReference type="SAM" id="Phobius"/>
    </source>
</evidence>
<evidence type="ECO:0000313" key="3">
    <source>
        <dbReference type="EMBL" id="KAJ7765725.1"/>
    </source>
</evidence>
<dbReference type="Pfam" id="PF20152">
    <property type="entry name" value="DUF6534"/>
    <property type="match status" value="1"/>
</dbReference>
<feature type="transmembrane region" description="Helical" evidence="1">
    <location>
        <begin position="137"/>
        <end position="166"/>
    </location>
</feature>
<feature type="transmembrane region" description="Helical" evidence="1">
    <location>
        <begin position="95"/>
        <end position="116"/>
    </location>
</feature>
<dbReference type="PANTHER" id="PTHR40465:SF1">
    <property type="entry name" value="DUF6534 DOMAIN-CONTAINING PROTEIN"/>
    <property type="match status" value="1"/>
</dbReference>